<dbReference type="PANTHER" id="PTHR43255">
    <property type="entry name" value="IRON-SULFUR-BINDING OXIDOREDUCTASE FADF-RELATED-RELATED"/>
    <property type="match status" value="1"/>
</dbReference>
<dbReference type="AlphaFoldDB" id="A0A7C1FX56"/>
<dbReference type="Pfam" id="PF13183">
    <property type="entry name" value="Fer4_8"/>
    <property type="match status" value="1"/>
</dbReference>
<evidence type="ECO:0000256" key="2">
    <source>
        <dbReference type="ARBA" id="ARBA00022723"/>
    </source>
</evidence>
<dbReference type="InterPro" id="IPR017900">
    <property type="entry name" value="4Fe4S_Fe_S_CS"/>
</dbReference>
<evidence type="ECO:0000256" key="4">
    <source>
        <dbReference type="ARBA" id="ARBA00023004"/>
    </source>
</evidence>
<evidence type="ECO:0000256" key="5">
    <source>
        <dbReference type="ARBA" id="ARBA00023014"/>
    </source>
</evidence>
<accession>A0A7C1FX56</accession>
<organism evidence="6">
    <name type="scientific">Thermomicrobium roseum</name>
    <dbReference type="NCBI Taxonomy" id="500"/>
    <lineage>
        <taxon>Bacteria</taxon>
        <taxon>Pseudomonadati</taxon>
        <taxon>Thermomicrobiota</taxon>
        <taxon>Thermomicrobia</taxon>
        <taxon>Thermomicrobiales</taxon>
        <taxon>Thermomicrobiaceae</taxon>
        <taxon>Thermomicrobium</taxon>
    </lineage>
</organism>
<keyword evidence="1" id="KW-0004">4Fe-4S</keyword>
<name>A0A7C1FX56_THERO</name>
<keyword evidence="2" id="KW-0479">Metal-binding</keyword>
<dbReference type="GO" id="GO:0046872">
    <property type="term" value="F:metal ion binding"/>
    <property type="evidence" value="ECO:0007669"/>
    <property type="project" value="UniProtKB-KW"/>
</dbReference>
<evidence type="ECO:0000256" key="1">
    <source>
        <dbReference type="ARBA" id="ARBA00022485"/>
    </source>
</evidence>
<gene>
    <name evidence="6" type="ORF">ENP47_03715</name>
</gene>
<dbReference type="PANTHER" id="PTHR43255:SF1">
    <property type="entry name" value="IRON-SULFUR-BINDING OXIDOREDUCTASE FADF-RELATED"/>
    <property type="match status" value="1"/>
</dbReference>
<dbReference type="Gene3D" id="1.10.1060.10">
    <property type="entry name" value="Alpha-helical ferredoxin"/>
    <property type="match status" value="1"/>
</dbReference>
<protein>
    <submittedName>
        <fullName evidence="6">Heterodisulfide reductase subunit C</fullName>
    </submittedName>
</protein>
<keyword evidence="4" id="KW-0408">Iron</keyword>
<comment type="caution">
    <text evidence="6">The sequence shown here is derived from an EMBL/GenBank/DDBJ whole genome shotgun (WGS) entry which is preliminary data.</text>
</comment>
<keyword evidence="5" id="KW-0411">Iron-sulfur</keyword>
<reference evidence="6" key="1">
    <citation type="journal article" date="2020" name="mSystems">
        <title>Genome- and Community-Level Interaction Insights into Carbon Utilization and Element Cycling Functions of Hydrothermarchaeota in Hydrothermal Sediment.</title>
        <authorList>
            <person name="Zhou Z."/>
            <person name="Liu Y."/>
            <person name="Xu W."/>
            <person name="Pan J."/>
            <person name="Luo Z.H."/>
            <person name="Li M."/>
        </authorList>
    </citation>
    <scope>NUCLEOTIDE SEQUENCE [LARGE SCALE GENOMIC DNA]</scope>
    <source>
        <strain evidence="6">SpSt-222</strain>
    </source>
</reference>
<keyword evidence="3" id="KW-0560">Oxidoreductase</keyword>
<dbReference type="GO" id="GO:0005886">
    <property type="term" value="C:plasma membrane"/>
    <property type="evidence" value="ECO:0007669"/>
    <property type="project" value="TreeGrafter"/>
</dbReference>
<sequence length="234" mass="27073">MSVATWSPTKAGQRYADVAEETKRQLFEEVKSDPRYPDFLYGCYECGICVSACPSARFYDFSPRVIAQALAREDIDRFYEILMEDIWNCAQCFSCVRCPRGNNPGGLVTLMREVAVRHGLEQAQQALQGYSRVIYKIMLKGNQVSPDMLQPDFFPDWGPWVREFSRNMSAWRKAIPVDTLRNVTDAAWRTDEKTLRELYTIWFETGNMEVIREVDEGLYELLVEIMEEELEAAS</sequence>
<dbReference type="EMBL" id="DSJL01000007">
    <property type="protein sequence ID" value="HEF64699.1"/>
    <property type="molecule type" value="Genomic_DNA"/>
</dbReference>
<dbReference type="GO" id="GO:0051539">
    <property type="term" value="F:4 iron, 4 sulfur cluster binding"/>
    <property type="evidence" value="ECO:0007669"/>
    <property type="project" value="UniProtKB-KW"/>
</dbReference>
<dbReference type="SUPFAM" id="SSF46548">
    <property type="entry name" value="alpha-helical ferredoxin"/>
    <property type="match status" value="1"/>
</dbReference>
<dbReference type="PROSITE" id="PS00198">
    <property type="entry name" value="4FE4S_FER_1"/>
    <property type="match status" value="1"/>
</dbReference>
<dbReference type="InterPro" id="IPR051460">
    <property type="entry name" value="HdrC_iron-sulfur_subunit"/>
</dbReference>
<proteinExistence type="predicted"/>
<dbReference type="InterPro" id="IPR017896">
    <property type="entry name" value="4Fe4S_Fe-S-bd"/>
</dbReference>
<evidence type="ECO:0000313" key="6">
    <source>
        <dbReference type="EMBL" id="HEF64699.1"/>
    </source>
</evidence>
<dbReference type="PROSITE" id="PS51379">
    <property type="entry name" value="4FE4S_FER_2"/>
    <property type="match status" value="1"/>
</dbReference>
<dbReference type="GO" id="GO:0016491">
    <property type="term" value="F:oxidoreductase activity"/>
    <property type="evidence" value="ECO:0007669"/>
    <property type="project" value="UniProtKB-KW"/>
</dbReference>
<dbReference type="InterPro" id="IPR009051">
    <property type="entry name" value="Helical_ferredxn"/>
</dbReference>
<evidence type="ECO:0000256" key="3">
    <source>
        <dbReference type="ARBA" id="ARBA00023002"/>
    </source>
</evidence>